<dbReference type="EnsemblMetazoa" id="XM_030998852">
    <property type="protein sequence ID" value="XP_030854712"/>
    <property type="gene ID" value="LOC577268"/>
</dbReference>
<dbReference type="FunCoup" id="A0A7M7PUL0">
    <property type="interactions" value="717"/>
</dbReference>
<proteinExistence type="predicted"/>
<reference evidence="2" key="2">
    <citation type="submission" date="2021-01" db="UniProtKB">
        <authorList>
            <consortium name="EnsemblMetazoa"/>
        </authorList>
    </citation>
    <scope>IDENTIFICATION</scope>
</reference>
<dbReference type="GO" id="GO:0005789">
    <property type="term" value="C:endoplasmic reticulum membrane"/>
    <property type="evidence" value="ECO:0000318"/>
    <property type="project" value="GO_Central"/>
</dbReference>
<protein>
    <recommendedName>
        <fullName evidence="1">EF-hand domain-containing protein</fullName>
    </recommendedName>
</protein>
<evidence type="ECO:0000313" key="3">
    <source>
        <dbReference type="Proteomes" id="UP000007110"/>
    </source>
</evidence>
<dbReference type="InterPro" id="IPR018247">
    <property type="entry name" value="EF_Hand_1_Ca_BS"/>
</dbReference>
<dbReference type="PROSITE" id="PS50222">
    <property type="entry name" value="EF_HAND_2"/>
    <property type="match status" value="1"/>
</dbReference>
<keyword evidence="3" id="KW-1185">Reference proteome</keyword>
<dbReference type="GO" id="GO:0005509">
    <property type="term" value="F:calcium ion binding"/>
    <property type="evidence" value="ECO:0007669"/>
    <property type="project" value="InterPro"/>
</dbReference>
<dbReference type="GO" id="GO:0055074">
    <property type="term" value="P:calcium ion homeostasis"/>
    <property type="evidence" value="ECO:0000318"/>
    <property type="project" value="GO_Central"/>
</dbReference>
<sequence length="569" mass="63876">MMPSKDRKKPPDRGEGRSAASAAGANCVATATQTTEHYPPNFGRSNRGRCGWKALTFLSLFVAVVAVMAGNLANRIMMETFVMEEMKLTIGEEGVSIFNAYDRDGDGHLNVIEFEPLLERLNIEDTAERGDFTYGDEDLDPAEEVLTIEANFIPLQQDTMSKAKDQSFLTSRSSLSSLDSWKTPKEEMTAFPASAFRPLLPENHVQVSKVYTIIKSKLNMMTNQLSSNRYFPPRVKGKEIIVHRLLSVFHSRPFIHSRFGPQGTVAVVKAVSADYVDIVFRTHAEFQLNEPPSHPFWFTPAQFIGHLIIRKDASHVKYFNMHVPSNRSLNVDMEWMNGPNEVENMEVDIGFMPKMELHAPNPSSQVTIYSESGEVLYEPSNQQEMSSGTIHWDEEISMEEALVLLEKEMYPFKKIEYMPLNAAFKRAHAERKLVHHVLLWGALDDQSCCGSGRTLRETSLESPPVLQLLGSHYVSSWSLVAELEVIKQNKSDPEYAALASMSLEKYNFPVEMLVSLPNGTVIHHINANDLLDASNTENASILDTFTDPLVTNYAKFLKEGISKAEAVGF</sequence>
<dbReference type="GO" id="GO:0048741">
    <property type="term" value="P:skeletal muscle fiber development"/>
    <property type="evidence" value="ECO:0000318"/>
    <property type="project" value="GO_Central"/>
</dbReference>
<dbReference type="InParanoid" id="A0A7M7PUL0"/>
<reference evidence="3" key="1">
    <citation type="submission" date="2015-02" db="EMBL/GenBank/DDBJ databases">
        <title>Genome sequencing for Strongylocentrotus purpuratus.</title>
        <authorList>
            <person name="Murali S."/>
            <person name="Liu Y."/>
            <person name="Vee V."/>
            <person name="English A."/>
            <person name="Wang M."/>
            <person name="Skinner E."/>
            <person name="Han Y."/>
            <person name="Muzny D.M."/>
            <person name="Worley K.C."/>
            <person name="Gibbs R.A."/>
        </authorList>
    </citation>
    <scope>NUCLEOTIDE SEQUENCE</scope>
</reference>
<accession>A0A7M7PUL0</accession>
<evidence type="ECO:0000313" key="2">
    <source>
        <dbReference type="EnsemblMetazoa" id="XP_030854712"/>
    </source>
</evidence>
<dbReference type="RefSeq" id="XP_030854712.1">
    <property type="nucleotide sequence ID" value="XM_030998852.1"/>
</dbReference>
<dbReference type="InterPro" id="IPR002048">
    <property type="entry name" value="EF_hand_dom"/>
</dbReference>
<dbReference type="PANTHER" id="PTHR16213">
    <property type="entry name" value="SELENOPROTEIN N"/>
    <property type="match status" value="1"/>
</dbReference>
<organism evidence="2 3">
    <name type="scientific">Strongylocentrotus purpuratus</name>
    <name type="common">Purple sea urchin</name>
    <dbReference type="NCBI Taxonomy" id="7668"/>
    <lineage>
        <taxon>Eukaryota</taxon>
        <taxon>Metazoa</taxon>
        <taxon>Echinodermata</taxon>
        <taxon>Eleutherozoa</taxon>
        <taxon>Echinozoa</taxon>
        <taxon>Echinoidea</taxon>
        <taxon>Euechinoidea</taxon>
        <taxon>Echinacea</taxon>
        <taxon>Camarodonta</taxon>
        <taxon>Echinidea</taxon>
        <taxon>Strongylocentrotidae</taxon>
        <taxon>Strongylocentrotus</taxon>
    </lineage>
</organism>
<name>A0A7M7PUL0_STRPU</name>
<dbReference type="AlphaFoldDB" id="A0A7M7PUL0"/>
<dbReference type="GeneID" id="577268"/>
<dbReference type="PANTHER" id="PTHR16213:SF78">
    <property type="entry name" value="SELENOPROTEIN N"/>
    <property type="match status" value="1"/>
</dbReference>
<dbReference type="PROSITE" id="PS00018">
    <property type="entry name" value="EF_HAND_1"/>
    <property type="match status" value="1"/>
</dbReference>
<evidence type="ECO:0000259" key="1">
    <source>
        <dbReference type="PROSITE" id="PS50222"/>
    </source>
</evidence>
<dbReference type="Proteomes" id="UP000007110">
    <property type="component" value="Unassembled WGS sequence"/>
</dbReference>